<dbReference type="InterPro" id="IPR023393">
    <property type="entry name" value="START-like_dom_sf"/>
</dbReference>
<keyword evidence="1" id="KW-0675">Receptor</keyword>
<evidence type="ECO:0000313" key="1">
    <source>
        <dbReference type="EMBL" id="KAF5205775.1"/>
    </source>
</evidence>
<dbReference type="OrthoDB" id="10410185at2759"/>
<keyword evidence="2" id="KW-1185">Reference proteome</keyword>
<gene>
    <name evidence="1" type="ORF">FRX31_004636</name>
</gene>
<dbReference type="AlphaFoldDB" id="A0A7J6XAC5"/>
<protein>
    <submittedName>
        <fullName evidence="1">Abscisic acid receptor pyr1</fullName>
    </submittedName>
</protein>
<dbReference type="EMBL" id="JABWDY010003658">
    <property type="protein sequence ID" value="KAF5205775.1"/>
    <property type="molecule type" value="Genomic_DNA"/>
</dbReference>
<comment type="caution">
    <text evidence="1">The sequence shown here is derived from an EMBL/GenBank/DDBJ whole genome shotgun (WGS) entry which is preliminary data.</text>
</comment>
<proteinExistence type="predicted"/>
<dbReference type="Proteomes" id="UP000554482">
    <property type="component" value="Unassembled WGS sequence"/>
</dbReference>
<evidence type="ECO:0000313" key="2">
    <source>
        <dbReference type="Proteomes" id="UP000554482"/>
    </source>
</evidence>
<sequence length="130" mass="14527">MVMSKCDNNVPSPTKCNAALVQHINAPVSVVFQHPAETSIERLDMLDDNWHVLSFSIIGGDHCLSIYRSVMIHQQKINEPEKTVAVEWFTVDVPSGCTAEDCLYFIHNVIKWKLESLALVSERKASTSLG</sequence>
<reference evidence="1 2" key="1">
    <citation type="submission" date="2020-06" db="EMBL/GenBank/DDBJ databases">
        <title>Transcriptomic and genomic resources for Thalictrum thalictroides and T. hernandezii: Facilitating candidate gene discovery in an emerging model plant lineage.</title>
        <authorList>
            <person name="Arias T."/>
            <person name="Riano-Pachon D.M."/>
            <person name="Di Stilio V.S."/>
        </authorList>
    </citation>
    <scope>NUCLEOTIDE SEQUENCE [LARGE SCALE GENOMIC DNA]</scope>
    <source>
        <strain evidence="2">cv. WT478/WT964</strain>
        <tissue evidence="1">Leaves</tissue>
    </source>
</reference>
<dbReference type="Gene3D" id="3.30.530.20">
    <property type="match status" value="1"/>
</dbReference>
<organism evidence="1 2">
    <name type="scientific">Thalictrum thalictroides</name>
    <name type="common">Rue-anemone</name>
    <name type="synonym">Anemone thalictroides</name>
    <dbReference type="NCBI Taxonomy" id="46969"/>
    <lineage>
        <taxon>Eukaryota</taxon>
        <taxon>Viridiplantae</taxon>
        <taxon>Streptophyta</taxon>
        <taxon>Embryophyta</taxon>
        <taxon>Tracheophyta</taxon>
        <taxon>Spermatophyta</taxon>
        <taxon>Magnoliopsida</taxon>
        <taxon>Ranunculales</taxon>
        <taxon>Ranunculaceae</taxon>
        <taxon>Thalictroideae</taxon>
        <taxon>Thalictrum</taxon>
    </lineage>
</organism>
<name>A0A7J6XAC5_THATH</name>
<accession>A0A7J6XAC5</accession>
<dbReference type="SUPFAM" id="SSF55961">
    <property type="entry name" value="Bet v1-like"/>
    <property type="match status" value="1"/>
</dbReference>